<keyword evidence="3" id="KW-0645">Protease</keyword>
<protein>
    <recommendedName>
        <fullName evidence="13">Cytosol non-specific dipeptidase</fullName>
        <ecNumber evidence="10">3.4.13.18</ecNumber>
    </recommendedName>
    <alternativeName>
        <fullName evidence="16">Aminoacyl-histidine dipeptidase</fullName>
    </alternativeName>
    <alternativeName>
        <fullName evidence="15">Beta-alanyl-histidine dipeptidase</fullName>
    </alternativeName>
    <alternativeName>
        <fullName evidence="14">Carnosinase</fullName>
    </alternativeName>
    <alternativeName>
        <fullName evidence="11">Peptidase D</fullName>
    </alternativeName>
    <alternativeName>
        <fullName evidence="17">Xaa-His dipeptidase</fullName>
    </alternativeName>
</protein>
<evidence type="ECO:0000256" key="12">
    <source>
        <dbReference type="ARBA" id="ARBA00061423"/>
    </source>
</evidence>
<dbReference type="InterPro" id="IPR002933">
    <property type="entry name" value="Peptidase_M20"/>
</dbReference>
<evidence type="ECO:0000256" key="3">
    <source>
        <dbReference type="ARBA" id="ARBA00022670"/>
    </source>
</evidence>
<dbReference type="PRINTS" id="PR00934">
    <property type="entry name" value="XHISDIPTASE"/>
</dbReference>
<evidence type="ECO:0000256" key="7">
    <source>
        <dbReference type="ARBA" id="ARBA00023049"/>
    </source>
</evidence>
<dbReference type="EC" id="3.4.13.18" evidence="10"/>
<reference evidence="19 20" key="1">
    <citation type="submission" date="2016-10" db="EMBL/GenBank/DDBJ databases">
        <authorList>
            <person name="de Groot N.N."/>
        </authorList>
    </citation>
    <scope>NUCLEOTIDE SEQUENCE [LARGE SCALE GENOMIC DNA]</scope>
    <source>
        <strain evidence="19 20">743A</strain>
    </source>
</reference>
<evidence type="ECO:0000256" key="15">
    <source>
        <dbReference type="ARBA" id="ARBA00076004"/>
    </source>
</evidence>
<dbReference type="EMBL" id="FOYZ01000011">
    <property type="protein sequence ID" value="SFR96067.1"/>
    <property type="molecule type" value="Genomic_DNA"/>
</dbReference>
<evidence type="ECO:0000256" key="8">
    <source>
        <dbReference type="ARBA" id="ARBA00023285"/>
    </source>
</evidence>
<proteinExistence type="inferred from homology"/>
<keyword evidence="4" id="KW-0479">Metal-binding</keyword>
<dbReference type="PANTHER" id="PTHR43501">
    <property type="entry name" value="CYTOSOL NON-SPECIFIC DIPEPTIDASE"/>
    <property type="match status" value="1"/>
</dbReference>
<dbReference type="STRING" id="37658.SAMN05661086_02871"/>
<dbReference type="NCBIfam" id="TIGR01893">
    <property type="entry name" value="aa-his-dipept"/>
    <property type="match status" value="1"/>
</dbReference>
<dbReference type="AlphaFoldDB" id="A0A1I6KY12"/>
<evidence type="ECO:0000256" key="10">
    <source>
        <dbReference type="ARBA" id="ARBA00038976"/>
    </source>
</evidence>
<dbReference type="Proteomes" id="UP000199659">
    <property type="component" value="Unassembled WGS sequence"/>
</dbReference>
<dbReference type="GO" id="GO:0046872">
    <property type="term" value="F:metal ion binding"/>
    <property type="evidence" value="ECO:0007669"/>
    <property type="project" value="UniProtKB-KW"/>
</dbReference>
<organism evidence="19 20">
    <name type="scientific">Anaeromicropila populeti</name>
    <dbReference type="NCBI Taxonomy" id="37658"/>
    <lineage>
        <taxon>Bacteria</taxon>
        <taxon>Bacillati</taxon>
        <taxon>Bacillota</taxon>
        <taxon>Clostridia</taxon>
        <taxon>Lachnospirales</taxon>
        <taxon>Lachnospiraceae</taxon>
        <taxon>Anaeromicropila</taxon>
    </lineage>
</organism>
<evidence type="ECO:0000256" key="14">
    <source>
        <dbReference type="ARBA" id="ARBA00075285"/>
    </source>
</evidence>
<evidence type="ECO:0000256" key="13">
    <source>
        <dbReference type="ARBA" id="ARBA00071271"/>
    </source>
</evidence>
<comment type="cofactor">
    <cofactor evidence="1">
        <name>Co(2+)</name>
        <dbReference type="ChEBI" id="CHEBI:48828"/>
    </cofactor>
</comment>
<keyword evidence="7" id="KW-0482">Metalloprotease</keyword>
<comment type="similarity">
    <text evidence="12">Belongs to the peptidase M20C family.</text>
</comment>
<dbReference type="GO" id="GO:0070573">
    <property type="term" value="F:metallodipeptidase activity"/>
    <property type="evidence" value="ECO:0007669"/>
    <property type="project" value="TreeGrafter"/>
</dbReference>
<dbReference type="FunFam" id="3.40.630.10:FF:000015">
    <property type="entry name" value="Aminoacyl-histidine dipeptidase PepD"/>
    <property type="match status" value="1"/>
</dbReference>
<dbReference type="GO" id="GO:0006508">
    <property type="term" value="P:proteolysis"/>
    <property type="evidence" value="ECO:0007669"/>
    <property type="project" value="UniProtKB-KW"/>
</dbReference>
<comment type="catalytic activity">
    <reaction evidence="9">
        <text>Hydrolysis of dipeptides, preferentially hydrophobic dipeptides including prolyl amino acids.</text>
        <dbReference type="EC" id="3.4.13.18"/>
    </reaction>
</comment>
<evidence type="ECO:0000256" key="9">
    <source>
        <dbReference type="ARBA" id="ARBA00036421"/>
    </source>
</evidence>
<dbReference type="CDD" id="cd03890">
    <property type="entry name" value="M20_pepD"/>
    <property type="match status" value="1"/>
</dbReference>
<dbReference type="InterPro" id="IPR011650">
    <property type="entry name" value="Peptidase_M20_dimer"/>
</dbReference>
<evidence type="ECO:0000313" key="20">
    <source>
        <dbReference type="Proteomes" id="UP000199659"/>
    </source>
</evidence>
<accession>A0A1I6KY12</accession>
<dbReference type="GO" id="GO:0005829">
    <property type="term" value="C:cytosol"/>
    <property type="evidence" value="ECO:0007669"/>
    <property type="project" value="TreeGrafter"/>
</dbReference>
<evidence type="ECO:0000313" key="19">
    <source>
        <dbReference type="EMBL" id="SFR96067.1"/>
    </source>
</evidence>
<keyword evidence="20" id="KW-1185">Reference proteome</keyword>
<keyword evidence="5" id="KW-0378">Hydrolase</keyword>
<dbReference type="Gene3D" id="3.40.630.10">
    <property type="entry name" value="Zn peptidases"/>
    <property type="match status" value="2"/>
</dbReference>
<keyword evidence="8" id="KW-0170">Cobalt</keyword>
<evidence type="ECO:0000256" key="6">
    <source>
        <dbReference type="ARBA" id="ARBA00022833"/>
    </source>
</evidence>
<dbReference type="FunFam" id="3.40.630.10:FF:000072">
    <property type="entry name" value="Aminoacyl-histidine dipeptidase"/>
    <property type="match status" value="1"/>
</dbReference>
<dbReference type="Pfam" id="PF07687">
    <property type="entry name" value="M20_dimer"/>
    <property type="match status" value="1"/>
</dbReference>
<dbReference type="InterPro" id="IPR001160">
    <property type="entry name" value="Peptidase_M20C"/>
</dbReference>
<name>A0A1I6KY12_9FIRM</name>
<dbReference type="Pfam" id="PF01546">
    <property type="entry name" value="Peptidase_M20"/>
    <property type="match status" value="1"/>
</dbReference>
<evidence type="ECO:0000256" key="17">
    <source>
        <dbReference type="ARBA" id="ARBA00078074"/>
    </source>
</evidence>
<evidence type="ECO:0000256" key="5">
    <source>
        <dbReference type="ARBA" id="ARBA00022801"/>
    </source>
</evidence>
<gene>
    <name evidence="19" type="ORF">SAMN05661086_02871</name>
</gene>
<evidence type="ECO:0000256" key="16">
    <source>
        <dbReference type="ARBA" id="ARBA00077688"/>
    </source>
</evidence>
<evidence type="ECO:0000256" key="2">
    <source>
        <dbReference type="ARBA" id="ARBA00001947"/>
    </source>
</evidence>
<evidence type="ECO:0000256" key="1">
    <source>
        <dbReference type="ARBA" id="ARBA00001941"/>
    </source>
</evidence>
<dbReference type="PIRSF" id="PIRSF016599">
    <property type="entry name" value="Xaa-His_dipept"/>
    <property type="match status" value="1"/>
</dbReference>
<evidence type="ECO:0000256" key="11">
    <source>
        <dbReference type="ARBA" id="ARBA00044252"/>
    </source>
</evidence>
<keyword evidence="6" id="KW-0862">Zinc</keyword>
<dbReference type="SUPFAM" id="SSF53187">
    <property type="entry name" value="Zn-dependent exopeptidases"/>
    <property type="match status" value="1"/>
</dbReference>
<dbReference type="RefSeq" id="WP_177214739.1">
    <property type="nucleotide sequence ID" value="NZ_FOYZ01000011.1"/>
</dbReference>
<feature type="domain" description="Peptidase M20 dimerisation" evidence="18">
    <location>
        <begin position="204"/>
        <end position="291"/>
    </location>
</feature>
<dbReference type="PANTHER" id="PTHR43501:SF1">
    <property type="entry name" value="CYTOSOL NON-SPECIFIC DIPEPTIDASE"/>
    <property type="match status" value="1"/>
</dbReference>
<evidence type="ECO:0000256" key="4">
    <source>
        <dbReference type="ARBA" id="ARBA00022723"/>
    </source>
</evidence>
<evidence type="ECO:0000259" key="18">
    <source>
        <dbReference type="Pfam" id="PF07687"/>
    </source>
</evidence>
<comment type="cofactor">
    <cofactor evidence="2">
        <name>Zn(2+)</name>
        <dbReference type="ChEBI" id="CHEBI:29105"/>
    </cofactor>
</comment>
<sequence>MVLDQIDYKKVFYFFEQISNVPRGSQNNKGISDFLVGFAKEHNLEYKQDKEYNVVIKKPASKGQENCPAVMLQAHMDMVCEKNYDTKHDFTEEGLELEIEGDYIYANGTTLGGDDGIGMAYILTILDSQDVVHPKLEAVFTTDEEIGMEGAVALDVSDLEAKYMLNIDSDEEWKVIAGCAGGMRSNCCIPIEKKPAEGIKARIAITGLVGGHSGIEINKERVNGNILLGRLLFQLQKFVSFQVISIWGGLKDNAIPRESFAEIMVEQEQKVQIEDAVKMLAEVYGKEYKKNEPDLKITIQMEESSSACEIFSEHSFHLVLQMLLFTPNGVQGMSSDIEGLVESSLNLGIIVTKEDIVCFSYSVRSSVSLYKNYIGDKLKFLTETLGGTYSQKGEYPGWEYKSNSKLREICIKTYREMFAKEVGVEVVHAGLECGVILEKMPELDMISLGPNIYDIHTPNEKLSISSTVRIYDYVIAILNEICKVHMSDEK</sequence>